<evidence type="ECO:0000313" key="2">
    <source>
        <dbReference type="EMBL" id="TBU01500.1"/>
    </source>
</evidence>
<dbReference type="PANTHER" id="PTHR45752:SF187">
    <property type="entry name" value="LEUCINE-RICH REPEAT AND IQ DOMAIN-CONTAINING PROTEIN 4"/>
    <property type="match status" value="1"/>
</dbReference>
<sequence length="781" mass="92485">MNISFGMFTYRMNKKVLNIEVIFSWINILSTFIFFNSVDSYSFTYVFRRNGHSQILFFEKQQIEVLICQESNNDFEVTYLTQHHDNFFGELKLMFIYDKENFVKFEILNDFLSQNPLKNEYVYGIIKCNFELSYYLKISKDITEITEYLNFFQFDEMLTCLSLLKATKNKDYDEFIRALIYKNLISKNIDTIFKQESLARIDVSMKKDNFISAVLDFFMIKYDFYDGNLILLDKKKDIYDVKNFDKHIPYKNLFFNSFKIFCRLEIILGNFYASNLFIILLNELNIKSLIISNKDNYKILDKQFNFHILSTKIFKSIVIINFKDISSLLFLSKLNLAIPNNIEFLSFRNLVVPVNILNSFLESRKLIGLVLNEMKFTGAFPFIKDFYDSNETLEYINICYADINSTCWNNFFSRTNVRKIILSFSSSSAEACFLKEFYASAPYKSVRYIEVRFHRASVISKKILEFLKHFTILELLKLHGYIIEKNAEFHIPNAIECMKDLEYLEISQLSYNPDFYNFLPGKSRISVLHIYNVLLDKEASLIDFIKNHKSLTELDLRETVITKSCLQEIFRLEHLKTFIMKSCVLELFMDDLLLEFASKRLNTLCLSHIDSNYIKYFNFVTKLDCLEYLEILNNKLLPGYVPNLSEKYNLSLKKLSYISTILNEDIMNRMGQLGVLNELYLSKCSFIYTHFHKLGNFCKFFNSLKILDLSCVELNIEDLNYIKNFKKLIKLSIKMPDFDLIPLKNCLIFLPICQLQIFYGKQKGNYDIIRKYLFEQNVDLV</sequence>
<dbReference type="SUPFAM" id="SSF52047">
    <property type="entry name" value="RNI-like"/>
    <property type="match status" value="1"/>
</dbReference>
<keyword evidence="1" id="KW-0472">Membrane</keyword>
<comment type="caution">
    <text evidence="2">The sequence shown here is derived from an EMBL/GenBank/DDBJ whole genome shotgun (WGS) entry which is preliminary data.</text>
</comment>
<accession>A0A4Q9L4L6</accession>
<reference evidence="2 3" key="1">
    <citation type="submission" date="2017-12" db="EMBL/GenBank/DDBJ databases">
        <authorList>
            <person name="Pombert J.-F."/>
            <person name="Haag K.L."/>
            <person name="Ebert D."/>
        </authorList>
    </citation>
    <scope>NUCLEOTIDE SEQUENCE [LARGE SCALE GENOMIC DNA]</scope>
    <source>
        <strain evidence="2">FI-OER-3-3</strain>
    </source>
</reference>
<dbReference type="AlphaFoldDB" id="A0A4Q9L4L6"/>
<protein>
    <submittedName>
        <fullName evidence="2">Uncharacterized protein</fullName>
    </submittedName>
</protein>
<keyword evidence="1" id="KW-0812">Transmembrane</keyword>
<dbReference type="Proteomes" id="UP000292362">
    <property type="component" value="Unassembled WGS sequence"/>
</dbReference>
<dbReference type="VEuPathDB" id="MicrosporidiaDB:CWI37_0695p0010"/>
<evidence type="ECO:0000313" key="3">
    <source>
        <dbReference type="Proteomes" id="UP000292362"/>
    </source>
</evidence>
<dbReference type="InterPro" id="IPR032675">
    <property type="entry name" value="LRR_dom_sf"/>
</dbReference>
<dbReference type="InterPro" id="IPR050715">
    <property type="entry name" value="LRR-SigEffector_domain"/>
</dbReference>
<name>A0A4Q9L4L6_9MICR</name>
<dbReference type="EMBL" id="PITJ01000695">
    <property type="protein sequence ID" value="TBU01500.1"/>
    <property type="molecule type" value="Genomic_DNA"/>
</dbReference>
<keyword evidence="1" id="KW-1133">Transmembrane helix</keyword>
<evidence type="ECO:0000256" key="1">
    <source>
        <dbReference type="SAM" id="Phobius"/>
    </source>
</evidence>
<dbReference type="PANTHER" id="PTHR45752">
    <property type="entry name" value="LEUCINE-RICH REPEAT-CONTAINING"/>
    <property type="match status" value="1"/>
</dbReference>
<proteinExistence type="predicted"/>
<organism evidence="2 3">
    <name type="scientific">Hamiltosporidium tvaerminnensis</name>
    <dbReference type="NCBI Taxonomy" id="1176355"/>
    <lineage>
        <taxon>Eukaryota</taxon>
        <taxon>Fungi</taxon>
        <taxon>Fungi incertae sedis</taxon>
        <taxon>Microsporidia</taxon>
        <taxon>Dubosqiidae</taxon>
        <taxon>Hamiltosporidium</taxon>
    </lineage>
</organism>
<dbReference type="Gene3D" id="3.80.10.10">
    <property type="entry name" value="Ribonuclease Inhibitor"/>
    <property type="match status" value="1"/>
</dbReference>
<feature type="transmembrane region" description="Helical" evidence="1">
    <location>
        <begin position="16"/>
        <end position="35"/>
    </location>
</feature>
<gene>
    <name evidence="2" type="ORF">CWI37_0695p0010</name>
</gene>